<sequence>MKRVSSIEEAGAHRENREDEFNNALQGCDESMLPYHGLQRLEAPMDSNSKSTRRQLLGMGVPVLAAAALAPHQQSSADDSQVRAGSPEKPEKMPWPKERKIIERKWLDLLGDFPKEIPDLKVEMKEVAKEEGITRYHVSFQSESDDRVTAWLLVPDAARKKPTPAIICLHSTTWGSGKDQVIGLSGKRPIDPPPDPKAGRDYGRTHAQHGFITLSIDTITDGERIEPKRRVMDTRVFYEKHPEWSIVGKNTWDCMRSVDFLQTLDFVDHAHIGITGLSMGGHLALFAAAFEPRITATVSNGGVLDWYRHASAWSRVPPNNNWRPWEEGVDAPTSSKELERRFGFKSNSGPFIYIKKFRPYIEDSNLPLPVDFDDLMAMIAPRPQLIISTEQELYRHKFFQKVPKVLDVYINWRDTPDLPSVLKARQERLGFEETLEYYETQHRMSESKIVKQFSEFGAGDCFSWFSFPGGHGLPGVARRMSLAWFDRWLGRTLH</sequence>
<feature type="compositionally biased region" description="Basic and acidic residues" evidence="1">
    <location>
        <begin position="86"/>
        <end position="95"/>
    </location>
</feature>
<dbReference type="SUPFAM" id="SSF53474">
    <property type="entry name" value="alpha/beta-Hydrolases"/>
    <property type="match status" value="1"/>
</dbReference>
<reference evidence="3 4" key="1">
    <citation type="submission" date="2019-02" db="EMBL/GenBank/DDBJ databases">
        <title>Deep-cultivation of Planctomycetes and their phenomic and genomic characterization uncovers novel biology.</title>
        <authorList>
            <person name="Wiegand S."/>
            <person name="Jogler M."/>
            <person name="Boedeker C."/>
            <person name="Pinto D."/>
            <person name="Vollmers J."/>
            <person name="Rivas-Marin E."/>
            <person name="Kohn T."/>
            <person name="Peeters S.H."/>
            <person name="Heuer A."/>
            <person name="Rast P."/>
            <person name="Oberbeckmann S."/>
            <person name="Bunk B."/>
            <person name="Jeske O."/>
            <person name="Meyerdierks A."/>
            <person name="Storesund J.E."/>
            <person name="Kallscheuer N."/>
            <person name="Luecker S."/>
            <person name="Lage O.M."/>
            <person name="Pohl T."/>
            <person name="Merkel B.J."/>
            <person name="Hornburger P."/>
            <person name="Mueller R.-W."/>
            <person name="Bruemmer F."/>
            <person name="Labrenz M."/>
            <person name="Spormann A.M."/>
            <person name="Op den Camp H."/>
            <person name="Overmann J."/>
            <person name="Amann R."/>
            <person name="Jetten M.S.M."/>
            <person name="Mascher T."/>
            <person name="Medema M.H."/>
            <person name="Devos D.P."/>
            <person name="Kaster A.-K."/>
            <person name="Ovreas L."/>
            <person name="Rohde M."/>
            <person name="Galperin M.Y."/>
            <person name="Jogler C."/>
        </authorList>
    </citation>
    <scope>NUCLEOTIDE SEQUENCE [LARGE SCALE GENOMIC DNA]</scope>
    <source>
        <strain evidence="3 4">Mal48</strain>
    </source>
</reference>
<organism evidence="3 4">
    <name type="scientific">Thalassoglobus polymorphus</name>
    <dbReference type="NCBI Taxonomy" id="2527994"/>
    <lineage>
        <taxon>Bacteria</taxon>
        <taxon>Pseudomonadati</taxon>
        <taxon>Planctomycetota</taxon>
        <taxon>Planctomycetia</taxon>
        <taxon>Planctomycetales</taxon>
        <taxon>Planctomycetaceae</taxon>
        <taxon>Thalassoglobus</taxon>
    </lineage>
</organism>
<proteinExistence type="predicted"/>
<evidence type="ECO:0000259" key="2">
    <source>
        <dbReference type="Pfam" id="PF00326"/>
    </source>
</evidence>
<dbReference type="Proteomes" id="UP000315724">
    <property type="component" value="Chromosome"/>
</dbReference>
<dbReference type="Gene3D" id="3.40.50.1820">
    <property type="entry name" value="alpha/beta hydrolase"/>
    <property type="match status" value="1"/>
</dbReference>
<dbReference type="PANTHER" id="PTHR22946">
    <property type="entry name" value="DIENELACTONE HYDROLASE DOMAIN-CONTAINING PROTEIN-RELATED"/>
    <property type="match status" value="1"/>
</dbReference>
<feature type="region of interest" description="Disordered" evidence="1">
    <location>
        <begin position="69"/>
        <end position="95"/>
    </location>
</feature>
<feature type="region of interest" description="Disordered" evidence="1">
    <location>
        <begin position="1"/>
        <end position="25"/>
    </location>
</feature>
<dbReference type="InterPro" id="IPR029058">
    <property type="entry name" value="AB_hydrolase_fold"/>
</dbReference>
<name>A0A517QHR6_9PLAN</name>
<dbReference type="Pfam" id="PF00326">
    <property type="entry name" value="Peptidase_S9"/>
    <property type="match status" value="1"/>
</dbReference>
<dbReference type="InterPro" id="IPR050261">
    <property type="entry name" value="FrsA_esterase"/>
</dbReference>
<dbReference type="InterPro" id="IPR001375">
    <property type="entry name" value="Peptidase_S9_cat"/>
</dbReference>
<keyword evidence="4" id="KW-1185">Reference proteome</keyword>
<evidence type="ECO:0000313" key="4">
    <source>
        <dbReference type="Proteomes" id="UP000315724"/>
    </source>
</evidence>
<dbReference type="AlphaFoldDB" id="A0A517QHR6"/>
<dbReference type="KEGG" id="tpol:Mal48_04060"/>
<dbReference type="OrthoDB" id="217645at2"/>
<protein>
    <submittedName>
        <fullName evidence="3">Acetyl xylan esterase (AXE1)</fullName>
    </submittedName>
</protein>
<dbReference type="RefSeq" id="WP_145195559.1">
    <property type="nucleotide sequence ID" value="NZ_CP036267.1"/>
</dbReference>
<feature type="compositionally biased region" description="Basic and acidic residues" evidence="1">
    <location>
        <begin position="10"/>
        <end position="20"/>
    </location>
</feature>
<evidence type="ECO:0000313" key="3">
    <source>
        <dbReference type="EMBL" id="QDT31174.1"/>
    </source>
</evidence>
<gene>
    <name evidence="3" type="ORF">Mal48_04060</name>
</gene>
<accession>A0A517QHR6</accession>
<evidence type="ECO:0000256" key="1">
    <source>
        <dbReference type="SAM" id="MobiDB-lite"/>
    </source>
</evidence>
<dbReference type="EMBL" id="CP036267">
    <property type="protein sequence ID" value="QDT31174.1"/>
    <property type="molecule type" value="Genomic_DNA"/>
</dbReference>
<feature type="domain" description="Peptidase S9 prolyl oligopeptidase catalytic" evidence="2">
    <location>
        <begin position="253"/>
        <end position="315"/>
    </location>
</feature>